<proteinExistence type="predicted"/>
<feature type="transmembrane region" description="Helical" evidence="1">
    <location>
        <begin position="26"/>
        <end position="48"/>
    </location>
</feature>
<gene>
    <name evidence="2" type="ORF">E2C01_035725</name>
</gene>
<evidence type="ECO:0000313" key="2">
    <source>
        <dbReference type="EMBL" id="MPC42111.1"/>
    </source>
</evidence>
<dbReference type="Proteomes" id="UP000324222">
    <property type="component" value="Unassembled WGS sequence"/>
</dbReference>
<dbReference type="EMBL" id="VSRR010005314">
    <property type="protein sequence ID" value="MPC42111.1"/>
    <property type="molecule type" value="Genomic_DNA"/>
</dbReference>
<keyword evidence="1" id="KW-0472">Membrane</keyword>
<reference evidence="2 3" key="1">
    <citation type="submission" date="2019-05" db="EMBL/GenBank/DDBJ databases">
        <title>Another draft genome of Portunus trituberculatus and its Hox gene families provides insights of decapod evolution.</title>
        <authorList>
            <person name="Jeong J.-H."/>
            <person name="Song I."/>
            <person name="Kim S."/>
            <person name="Choi T."/>
            <person name="Kim D."/>
            <person name="Ryu S."/>
            <person name="Kim W."/>
        </authorList>
    </citation>
    <scope>NUCLEOTIDE SEQUENCE [LARGE SCALE GENOMIC DNA]</scope>
    <source>
        <tissue evidence="2">Muscle</tissue>
    </source>
</reference>
<evidence type="ECO:0000313" key="3">
    <source>
        <dbReference type="Proteomes" id="UP000324222"/>
    </source>
</evidence>
<keyword evidence="1" id="KW-1133">Transmembrane helix</keyword>
<accession>A0A5B7F515</accession>
<sequence length="91" mass="9980">MSRRGGQTGNLLVQIRRVLRRRVHGLLVGWLARWLAGWLAGWLAWLLLQVSTPLSPSTSASSPFSLSSTSINIPSSLGRLQKWVRCGGLSV</sequence>
<comment type="caution">
    <text evidence="2">The sequence shown here is derived from an EMBL/GenBank/DDBJ whole genome shotgun (WGS) entry which is preliminary data.</text>
</comment>
<organism evidence="2 3">
    <name type="scientific">Portunus trituberculatus</name>
    <name type="common">Swimming crab</name>
    <name type="synonym">Neptunus trituberculatus</name>
    <dbReference type="NCBI Taxonomy" id="210409"/>
    <lineage>
        <taxon>Eukaryota</taxon>
        <taxon>Metazoa</taxon>
        <taxon>Ecdysozoa</taxon>
        <taxon>Arthropoda</taxon>
        <taxon>Crustacea</taxon>
        <taxon>Multicrustacea</taxon>
        <taxon>Malacostraca</taxon>
        <taxon>Eumalacostraca</taxon>
        <taxon>Eucarida</taxon>
        <taxon>Decapoda</taxon>
        <taxon>Pleocyemata</taxon>
        <taxon>Brachyura</taxon>
        <taxon>Eubrachyura</taxon>
        <taxon>Portunoidea</taxon>
        <taxon>Portunidae</taxon>
        <taxon>Portuninae</taxon>
        <taxon>Portunus</taxon>
    </lineage>
</organism>
<keyword evidence="1" id="KW-0812">Transmembrane</keyword>
<dbReference type="AlphaFoldDB" id="A0A5B7F515"/>
<keyword evidence="3" id="KW-1185">Reference proteome</keyword>
<name>A0A5B7F515_PORTR</name>
<evidence type="ECO:0000256" key="1">
    <source>
        <dbReference type="SAM" id="Phobius"/>
    </source>
</evidence>
<protein>
    <submittedName>
        <fullName evidence="2">Uncharacterized protein</fullName>
    </submittedName>
</protein>